<evidence type="ECO:0000313" key="2">
    <source>
        <dbReference type="EMBL" id="PAX09527.1"/>
    </source>
</evidence>
<dbReference type="RefSeq" id="WP_095996635.1">
    <property type="nucleotide sequence ID" value="NZ_NSLI01000001.1"/>
</dbReference>
<proteinExistence type="predicted"/>
<dbReference type="OrthoDB" id="4206464at2"/>
<evidence type="ECO:0000313" key="3">
    <source>
        <dbReference type="Proteomes" id="UP000218151"/>
    </source>
</evidence>
<protein>
    <recommendedName>
        <fullName evidence="1">DUF6980 domain-containing protein</fullName>
    </recommendedName>
</protein>
<name>A0A2A2SJS3_9SPHN</name>
<sequence>MTATCCDRMAYDLDQACDRHADRAACPDAMIAQVRGGFGLYVRDGEDGYAGSTIEIAYCPWCGTKLPPIADLDPSFLPEDSAG</sequence>
<dbReference type="InterPro" id="IPR053918">
    <property type="entry name" value="DUF6980"/>
</dbReference>
<dbReference type="EMBL" id="NSLI01000001">
    <property type="protein sequence ID" value="PAX09527.1"/>
    <property type="molecule type" value="Genomic_DNA"/>
</dbReference>
<gene>
    <name evidence="2" type="ORF">CKY28_01915</name>
</gene>
<comment type="caution">
    <text evidence="2">The sequence shown here is derived from an EMBL/GenBank/DDBJ whole genome shotgun (WGS) entry which is preliminary data.</text>
</comment>
<dbReference type="Pfam" id="PF22400">
    <property type="entry name" value="DUF6980"/>
    <property type="match status" value="1"/>
</dbReference>
<evidence type="ECO:0000259" key="1">
    <source>
        <dbReference type="Pfam" id="PF22400"/>
    </source>
</evidence>
<dbReference type="Proteomes" id="UP000218151">
    <property type="component" value="Unassembled WGS sequence"/>
</dbReference>
<reference evidence="3" key="1">
    <citation type="submission" date="2017-09" db="EMBL/GenBank/DDBJ databases">
        <authorList>
            <person name="Feng G."/>
            <person name="Zhu H."/>
        </authorList>
    </citation>
    <scope>NUCLEOTIDE SEQUENCE [LARGE SCALE GENOMIC DNA]</scope>
    <source>
        <strain evidence="3">1PNM-20</strain>
    </source>
</reference>
<dbReference type="AlphaFoldDB" id="A0A2A2SJS3"/>
<accession>A0A2A2SJS3</accession>
<keyword evidence="3" id="KW-1185">Reference proteome</keyword>
<organism evidence="2 3">
    <name type="scientific">Sphingomonas lenta</name>
    <dbReference type="NCBI Taxonomy" id="1141887"/>
    <lineage>
        <taxon>Bacteria</taxon>
        <taxon>Pseudomonadati</taxon>
        <taxon>Pseudomonadota</taxon>
        <taxon>Alphaproteobacteria</taxon>
        <taxon>Sphingomonadales</taxon>
        <taxon>Sphingomonadaceae</taxon>
        <taxon>Sphingomonas</taxon>
    </lineage>
</organism>
<feature type="domain" description="DUF6980" evidence="1">
    <location>
        <begin position="4"/>
        <end position="68"/>
    </location>
</feature>